<feature type="compositionally biased region" description="Low complexity" evidence="1">
    <location>
        <begin position="49"/>
        <end position="71"/>
    </location>
</feature>
<evidence type="ECO:0000313" key="3">
    <source>
        <dbReference type="Proteomes" id="UP000199400"/>
    </source>
</evidence>
<dbReference type="OrthoDB" id="5381007at2"/>
<evidence type="ECO:0000256" key="1">
    <source>
        <dbReference type="SAM" id="MobiDB-lite"/>
    </source>
</evidence>
<dbReference type="AlphaFoldDB" id="A0A1I2D683"/>
<protein>
    <submittedName>
        <fullName evidence="2">Uncharacterized protein</fullName>
    </submittedName>
</protein>
<name>A0A1I2D683_9BACT</name>
<dbReference type="Proteomes" id="UP000199400">
    <property type="component" value="Unassembled WGS sequence"/>
</dbReference>
<accession>A0A1I2D683</accession>
<sequence>MRRALLLAITLTGCGPGVLDPILTTTIGFDTSGPADTTALDTAGPPPEATSGASMSSTSGPSASSSAPDTSITTGIPDDCTFVCLPTTGEDGSFIMPPVDVKCDVWAQDCPAGQKCAVAGPPPLDTDSIACTTLVPEPDQLGEPCQVLVEGHLGPDTCDLGLYCHDVDPRSQKGTCIPLCTGDLDDPTCPLGQVCMDLALPLCLAACDPLLPTCPAGESCAPLSSGFGCWPDSGSPKRGLFEVCESFDQCADGLFCDDPAGAGECDLDELGCCLPLCDLNSPDTCPGLELHCQPFYQDGPPPAGLEHLGVCSLP</sequence>
<dbReference type="EMBL" id="FOMX01000019">
    <property type="protein sequence ID" value="SFE76028.1"/>
    <property type="molecule type" value="Genomic_DNA"/>
</dbReference>
<proteinExistence type="predicted"/>
<dbReference type="STRING" id="54.SAMN02745121_05409"/>
<gene>
    <name evidence="2" type="ORF">SAMN02745121_05409</name>
</gene>
<organism evidence="2 3">
    <name type="scientific">Nannocystis exedens</name>
    <dbReference type="NCBI Taxonomy" id="54"/>
    <lineage>
        <taxon>Bacteria</taxon>
        <taxon>Pseudomonadati</taxon>
        <taxon>Myxococcota</taxon>
        <taxon>Polyangia</taxon>
        <taxon>Nannocystales</taxon>
        <taxon>Nannocystaceae</taxon>
        <taxon>Nannocystis</taxon>
    </lineage>
</organism>
<evidence type="ECO:0000313" key="2">
    <source>
        <dbReference type="EMBL" id="SFE76028.1"/>
    </source>
</evidence>
<dbReference type="RefSeq" id="WP_096328811.1">
    <property type="nucleotide sequence ID" value="NZ_FOMX01000019.1"/>
</dbReference>
<reference evidence="3" key="1">
    <citation type="submission" date="2016-10" db="EMBL/GenBank/DDBJ databases">
        <authorList>
            <person name="Varghese N."/>
            <person name="Submissions S."/>
        </authorList>
    </citation>
    <scope>NUCLEOTIDE SEQUENCE [LARGE SCALE GENOMIC DNA]</scope>
    <source>
        <strain evidence="3">ATCC 25963</strain>
    </source>
</reference>
<feature type="region of interest" description="Disordered" evidence="1">
    <location>
        <begin position="34"/>
        <end position="71"/>
    </location>
</feature>
<keyword evidence="3" id="KW-1185">Reference proteome</keyword>